<feature type="transmembrane region" description="Helical" evidence="1">
    <location>
        <begin position="175"/>
        <end position="194"/>
    </location>
</feature>
<dbReference type="Proteomes" id="UP000254968">
    <property type="component" value="Unassembled WGS sequence"/>
</dbReference>
<evidence type="ECO:0008006" key="4">
    <source>
        <dbReference type="Google" id="ProtNLM"/>
    </source>
</evidence>
<feature type="transmembrane region" description="Helical" evidence="1">
    <location>
        <begin position="116"/>
        <end position="136"/>
    </location>
</feature>
<feature type="transmembrane region" description="Helical" evidence="1">
    <location>
        <begin position="90"/>
        <end position="110"/>
    </location>
</feature>
<name>A0A378IBN1_9GAMM</name>
<feature type="transmembrane region" description="Helical" evidence="1">
    <location>
        <begin position="48"/>
        <end position="70"/>
    </location>
</feature>
<proteinExistence type="predicted"/>
<evidence type="ECO:0000313" key="2">
    <source>
        <dbReference type="EMBL" id="STX29704.1"/>
    </source>
</evidence>
<dbReference type="PANTHER" id="PTHR34368:SF1">
    <property type="entry name" value="OS01G0962200 PROTEIN"/>
    <property type="match status" value="1"/>
</dbReference>
<dbReference type="RefSeq" id="WP_115303377.1">
    <property type="nucleotide sequence ID" value="NZ_CAAAHO010000002.1"/>
</dbReference>
<keyword evidence="1" id="KW-0812">Transmembrane</keyword>
<dbReference type="AlphaFoldDB" id="A0A378IBN1"/>
<accession>A0A378IBN1</accession>
<feature type="transmembrane region" description="Helical" evidence="1">
    <location>
        <begin position="143"/>
        <end position="163"/>
    </location>
</feature>
<dbReference type="PANTHER" id="PTHR34368">
    <property type="entry name" value="OS01G0962200 PROTEIN"/>
    <property type="match status" value="1"/>
</dbReference>
<dbReference type="EMBL" id="UGNV01000001">
    <property type="protein sequence ID" value="STX29704.1"/>
    <property type="molecule type" value="Genomic_DNA"/>
</dbReference>
<evidence type="ECO:0000256" key="1">
    <source>
        <dbReference type="SAM" id="Phobius"/>
    </source>
</evidence>
<organism evidence="2 3">
    <name type="scientific">Legionella beliardensis</name>
    <dbReference type="NCBI Taxonomy" id="91822"/>
    <lineage>
        <taxon>Bacteria</taxon>
        <taxon>Pseudomonadati</taxon>
        <taxon>Pseudomonadota</taxon>
        <taxon>Gammaproteobacteria</taxon>
        <taxon>Legionellales</taxon>
        <taxon>Legionellaceae</taxon>
        <taxon>Legionella</taxon>
    </lineage>
</organism>
<keyword evidence="1" id="KW-0472">Membrane</keyword>
<gene>
    <name evidence="2" type="ORF">NCTC13315_02256</name>
</gene>
<feature type="transmembrane region" description="Helical" evidence="1">
    <location>
        <begin position="203"/>
        <end position="220"/>
    </location>
</feature>
<dbReference type="OrthoDB" id="6088058at2"/>
<feature type="transmembrane region" description="Helical" evidence="1">
    <location>
        <begin position="232"/>
        <end position="253"/>
    </location>
</feature>
<feature type="transmembrane region" description="Helical" evidence="1">
    <location>
        <begin position="7"/>
        <end position="28"/>
    </location>
</feature>
<reference evidence="2 3" key="1">
    <citation type="submission" date="2018-06" db="EMBL/GenBank/DDBJ databases">
        <authorList>
            <consortium name="Pathogen Informatics"/>
            <person name="Doyle S."/>
        </authorList>
    </citation>
    <scope>NUCLEOTIDE SEQUENCE [LARGE SCALE GENOMIC DNA]</scope>
    <source>
        <strain evidence="2 3">NCTC13315</strain>
    </source>
</reference>
<keyword evidence="3" id="KW-1185">Reference proteome</keyword>
<sequence length="275" mass="31220">MQHEKAFYLVVTVLLVISITTTLALALIPPIPQALSYHDFADKRLMLAIPNFFNVISNALFIIAGVVGLITLLTSQRKVNLPSAQLKWPYIGLFLGAILTGVGSAYYHWLPNNASLFWDRLPMGIIFMSFFSAFIMERINHWVGFYLLIPAILIASFCAGYWELSEQLGRGDLRLYGWSQAYPILMILLTFIFFSSNYTGERYLIGVFILFSFAKLAEALDKQVYDWSWQLVSGHTLKHVLAAGAIFLIIYYLKNRKLKAEPKSKFKAVLRGRSS</sequence>
<keyword evidence="1" id="KW-1133">Transmembrane helix</keyword>
<protein>
    <recommendedName>
        <fullName evidence="4">Alkaline phytoceramidase</fullName>
    </recommendedName>
</protein>
<evidence type="ECO:0000313" key="3">
    <source>
        <dbReference type="Proteomes" id="UP000254968"/>
    </source>
</evidence>